<dbReference type="NCBIfam" id="TIGR01599">
    <property type="entry name" value="PYST-A"/>
    <property type="match status" value="1"/>
</dbReference>
<feature type="chain" id="PRO_5004888277" description="Fam-a protein" evidence="1">
    <location>
        <begin position="26"/>
        <end position="269"/>
    </location>
</feature>
<evidence type="ECO:0000256" key="1">
    <source>
        <dbReference type="SAM" id="SignalP"/>
    </source>
</evidence>
<dbReference type="Proteomes" id="UP000030659">
    <property type="component" value="Unassembled WGS sequence"/>
</dbReference>
<name>W7AGR6_PLAVN</name>
<dbReference type="SUPFAM" id="SSF55961">
    <property type="entry name" value="Bet v1-like"/>
    <property type="match status" value="1"/>
</dbReference>
<gene>
    <name evidence="2" type="ORF">YYG_03565</name>
</gene>
<dbReference type="InterPro" id="IPR006486">
    <property type="entry name" value="PYST_A"/>
</dbReference>
<dbReference type="AlphaFoldDB" id="W7AGR6"/>
<evidence type="ECO:0008006" key="4">
    <source>
        <dbReference type="Google" id="ProtNLM"/>
    </source>
</evidence>
<evidence type="ECO:0000313" key="3">
    <source>
        <dbReference type="Proteomes" id="UP000030659"/>
    </source>
</evidence>
<sequence length="269" mass="31750">MNKFYIQTVLFLLRIFVYVNNKTLATEPVPEENTTPESKSRFSTPEEIYEKNKHLLCTDPEETTEAEKLMNEALIHAKCHSISMDDYEFFVKNPYPRIPLHTKIREDNIDIDKIQYKVYGAYRLGEVIGEIWDPDSDHFLNKYSSKRKIVRVYSPNLVIIQQRYKKWRFDRQKYFYALAIKVEISKYTTIIVMTSANINDHNPSSKEYKNKIIESANLFKIDIDSEDDIRSGKLKKTFLNIAGYFIQEYDSYVDIIYVESVSNIQILTT</sequence>
<organism evidence="2 3">
    <name type="scientific">Plasmodium vinckei petteri</name>
    <dbReference type="NCBI Taxonomy" id="138298"/>
    <lineage>
        <taxon>Eukaryota</taxon>
        <taxon>Sar</taxon>
        <taxon>Alveolata</taxon>
        <taxon>Apicomplexa</taxon>
        <taxon>Aconoidasida</taxon>
        <taxon>Haemosporida</taxon>
        <taxon>Plasmodiidae</taxon>
        <taxon>Plasmodium</taxon>
        <taxon>Plasmodium (Vinckeia)</taxon>
    </lineage>
</organism>
<proteinExistence type="predicted"/>
<evidence type="ECO:0000313" key="2">
    <source>
        <dbReference type="EMBL" id="EUD70935.1"/>
    </source>
</evidence>
<dbReference type="EMBL" id="KI965402">
    <property type="protein sequence ID" value="EUD70935.1"/>
    <property type="molecule type" value="Genomic_DNA"/>
</dbReference>
<protein>
    <recommendedName>
        <fullName evidence="4">Fam-a protein</fullName>
    </recommendedName>
</protein>
<reference evidence="2 3" key="1">
    <citation type="submission" date="2013-02" db="EMBL/GenBank/DDBJ databases">
        <title>The Genome Sequence of Plasmodium vinckei petteri CR.</title>
        <authorList>
            <consortium name="The Broad Institute Genome Sequencing Platform"/>
            <consortium name="The Broad Institute Genome Sequencing Center for Infectious Disease"/>
            <person name="Neafsey D."/>
            <person name="Cheeseman I."/>
            <person name="Volkman S."/>
            <person name="Adams J."/>
            <person name="Walker B."/>
            <person name="Young S.K."/>
            <person name="Zeng Q."/>
            <person name="Gargeya S."/>
            <person name="Fitzgerald M."/>
            <person name="Haas B."/>
            <person name="Abouelleil A."/>
            <person name="Alvarado L."/>
            <person name="Arachchi H.M."/>
            <person name="Berlin A.M."/>
            <person name="Chapman S.B."/>
            <person name="Dewar J."/>
            <person name="Goldberg J."/>
            <person name="Griggs A."/>
            <person name="Gujja S."/>
            <person name="Hansen M."/>
            <person name="Howarth C."/>
            <person name="Imamovic A."/>
            <person name="Larimer J."/>
            <person name="McCowan C."/>
            <person name="Murphy C."/>
            <person name="Neiman D."/>
            <person name="Pearson M."/>
            <person name="Priest M."/>
            <person name="Roberts A."/>
            <person name="Saif S."/>
            <person name="Shea T."/>
            <person name="Sisk P."/>
            <person name="Sykes S."/>
            <person name="Wortman J."/>
            <person name="Nusbaum C."/>
            <person name="Birren B."/>
        </authorList>
    </citation>
    <scope>NUCLEOTIDE SEQUENCE [LARGE SCALE GENOMIC DNA]</scope>
    <source>
        <strain evidence="2 3">CR</strain>
    </source>
</reference>
<keyword evidence="1" id="KW-0732">Signal</keyword>
<accession>W7AGR6</accession>
<feature type="signal peptide" evidence="1">
    <location>
        <begin position="1"/>
        <end position="25"/>
    </location>
</feature>